<dbReference type="AlphaFoldDB" id="A0A109JGD2"/>
<evidence type="ECO:0000256" key="2">
    <source>
        <dbReference type="ARBA" id="ARBA00009437"/>
    </source>
</evidence>
<dbReference type="PANTHER" id="PTHR30419:SF8">
    <property type="entry name" value="NITROGEN ASSIMILATION TRANSCRIPTIONAL ACTIVATOR-RELATED"/>
    <property type="match status" value="1"/>
</dbReference>
<dbReference type="RefSeq" id="WP_066513613.1">
    <property type="nucleotide sequence ID" value="NZ_LNCU01000107.1"/>
</dbReference>
<dbReference type="OrthoDB" id="8437302at2"/>
<dbReference type="EMBL" id="LNCU01000107">
    <property type="protein sequence ID" value="KWV48582.1"/>
    <property type="molecule type" value="Genomic_DNA"/>
</dbReference>
<proteinExistence type="inferred from homology"/>
<keyword evidence="8" id="KW-1185">Reference proteome</keyword>
<dbReference type="SUPFAM" id="SSF53850">
    <property type="entry name" value="Periplasmic binding protein-like II"/>
    <property type="match status" value="1"/>
</dbReference>
<keyword evidence="4" id="KW-0238">DNA-binding</keyword>
<dbReference type="GO" id="GO:0005829">
    <property type="term" value="C:cytosol"/>
    <property type="evidence" value="ECO:0007669"/>
    <property type="project" value="TreeGrafter"/>
</dbReference>
<evidence type="ECO:0000256" key="4">
    <source>
        <dbReference type="ARBA" id="ARBA00023125"/>
    </source>
</evidence>
<dbReference type="GO" id="GO:0003700">
    <property type="term" value="F:DNA-binding transcription factor activity"/>
    <property type="evidence" value="ECO:0007669"/>
    <property type="project" value="InterPro"/>
</dbReference>
<keyword evidence="5" id="KW-0804">Transcription</keyword>
<evidence type="ECO:0000256" key="1">
    <source>
        <dbReference type="ARBA" id="ARBA00003502"/>
    </source>
</evidence>
<dbReference type="GO" id="GO:0003677">
    <property type="term" value="F:DNA binding"/>
    <property type="evidence" value="ECO:0007669"/>
    <property type="project" value="UniProtKB-KW"/>
</dbReference>
<dbReference type="InterPro" id="IPR000847">
    <property type="entry name" value="LysR_HTH_N"/>
</dbReference>
<dbReference type="Proteomes" id="UP000057737">
    <property type="component" value="Unassembled WGS sequence"/>
</dbReference>
<evidence type="ECO:0000259" key="6">
    <source>
        <dbReference type="PROSITE" id="PS50931"/>
    </source>
</evidence>
<comment type="caution">
    <text evidence="7">The sequence shown here is derived from an EMBL/GenBank/DDBJ whole genome shotgun (WGS) entry which is preliminary data.</text>
</comment>
<gene>
    <name evidence="7" type="ORF">AS156_18755</name>
</gene>
<dbReference type="PANTHER" id="PTHR30419">
    <property type="entry name" value="HTH-TYPE TRANSCRIPTIONAL REGULATOR YBHD"/>
    <property type="match status" value="1"/>
</dbReference>
<dbReference type="InterPro" id="IPR036390">
    <property type="entry name" value="WH_DNA-bd_sf"/>
</dbReference>
<dbReference type="Gene3D" id="3.40.190.290">
    <property type="match status" value="1"/>
</dbReference>
<dbReference type="CDD" id="cd08440">
    <property type="entry name" value="PBP2_LTTR_like_4"/>
    <property type="match status" value="1"/>
</dbReference>
<dbReference type="InterPro" id="IPR050950">
    <property type="entry name" value="HTH-type_LysR_regulators"/>
</dbReference>
<evidence type="ECO:0000256" key="3">
    <source>
        <dbReference type="ARBA" id="ARBA00023015"/>
    </source>
</evidence>
<reference evidence="7 8" key="1">
    <citation type="submission" date="2015-11" db="EMBL/GenBank/DDBJ databases">
        <title>Draft Genome Sequence of the Strain BR 10303 (Bradyrhizobium sp.) isolated from nodules of Centrolobium paraense.</title>
        <authorList>
            <person name="Zelli J.E."/>
            <person name="Simoes-Araujo J.L."/>
            <person name="Barauna A.C."/>
            <person name="Silva K."/>
        </authorList>
    </citation>
    <scope>NUCLEOTIDE SEQUENCE [LARGE SCALE GENOMIC DNA]</scope>
    <source>
        <strain evidence="7 8">BR 10303</strain>
    </source>
</reference>
<evidence type="ECO:0000313" key="7">
    <source>
        <dbReference type="EMBL" id="KWV48582.1"/>
    </source>
</evidence>
<sequence length="318" mass="34363">MSRFQLIADGRAQLTTLRQIRAFVVVYRLRKLAAAADQLAVTPSAVSFLLKDLEDRLGVKLFDRSTRTLEPTEAAHEALPFAERVLQDLARFNEIVREAADLSRGRVHVAVTPAISTALLPTAVPKFAGMHPGVRVAIDDCAPDQFVARILSGQVDFGIGTPDGPNGGLEIHPIVDDSIGLICRSDHPLASRRRCRWIDLRGVPVIALAPGYGARHLADAAAASAGVELSIVNEVNYLSSALWMVSSGMGAAIFPVALARLTAGDRIVARQLVDPSVRRSISIVTRHGRSLSPACRRFVEVLVDDLRARRIRGVLPNA</sequence>
<dbReference type="InterPro" id="IPR005119">
    <property type="entry name" value="LysR_subst-bd"/>
</dbReference>
<protein>
    <recommendedName>
        <fullName evidence="6">HTH lysR-type domain-containing protein</fullName>
    </recommendedName>
</protein>
<dbReference type="Gene3D" id="1.10.10.10">
    <property type="entry name" value="Winged helix-like DNA-binding domain superfamily/Winged helix DNA-binding domain"/>
    <property type="match status" value="1"/>
</dbReference>
<evidence type="ECO:0000256" key="5">
    <source>
        <dbReference type="ARBA" id="ARBA00023163"/>
    </source>
</evidence>
<organism evidence="7 8">
    <name type="scientific">Bradyrhizobium macuxiense</name>
    <dbReference type="NCBI Taxonomy" id="1755647"/>
    <lineage>
        <taxon>Bacteria</taxon>
        <taxon>Pseudomonadati</taxon>
        <taxon>Pseudomonadota</taxon>
        <taxon>Alphaproteobacteria</taxon>
        <taxon>Hyphomicrobiales</taxon>
        <taxon>Nitrobacteraceae</taxon>
        <taxon>Bradyrhizobium</taxon>
    </lineage>
</organism>
<keyword evidence="3" id="KW-0805">Transcription regulation</keyword>
<dbReference type="PROSITE" id="PS50931">
    <property type="entry name" value="HTH_LYSR"/>
    <property type="match status" value="1"/>
</dbReference>
<dbReference type="InterPro" id="IPR036388">
    <property type="entry name" value="WH-like_DNA-bd_sf"/>
</dbReference>
<feature type="domain" description="HTH lysR-type" evidence="6">
    <location>
        <begin position="15"/>
        <end position="72"/>
    </location>
</feature>
<evidence type="ECO:0000313" key="8">
    <source>
        <dbReference type="Proteomes" id="UP000057737"/>
    </source>
</evidence>
<comment type="function">
    <text evidence="1">NodD regulates the expression of the nodABCFE genes which encode other nodulation proteins. NodD is also a negative regulator of its own expression. Binds flavonoids as inducers.</text>
</comment>
<name>A0A109JGD2_9BRAD</name>
<accession>A0A109JGD2</accession>
<dbReference type="SUPFAM" id="SSF46785">
    <property type="entry name" value="Winged helix' DNA-binding domain"/>
    <property type="match status" value="1"/>
</dbReference>
<dbReference type="Pfam" id="PF00126">
    <property type="entry name" value="HTH_1"/>
    <property type="match status" value="1"/>
</dbReference>
<dbReference type="Pfam" id="PF03466">
    <property type="entry name" value="LysR_substrate"/>
    <property type="match status" value="1"/>
</dbReference>
<comment type="similarity">
    <text evidence="2">Belongs to the LysR transcriptional regulatory family.</text>
</comment>